<feature type="domain" description="C2H2-type" evidence="8">
    <location>
        <begin position="1574"/>
        <end position="1602"/>
    </location>
</feature>
<dbReference type="PROSITE" id="PS00028">
    <property type="entry name" value="ZINC_FINGER_C2H2_1"/>
    <property type="match status" value="22"/>
</dbReference>
<dbReference type="Proteomes" id="UP000075881">
    <property type="component" value="Unassembled WGS sequence"/>
</dbReference>
<dbReference type="FunFam" id="3.30.160.60:FF:002753">
    <property type="entry name" value="AGAP011403-PA"/>
    <property type="match status" value="1"/>
</dbReference>
<dbReference type="SMART" id="SM00355">
    <property type="entry name" value="ZnF_C2H2"/>
    <property type="match status" value="31"/>
</dbReference>
<feature type="binding site" evidence="6">
    <location>
        <position position="469"/>
    </location>
    <ligand>
        <name>Zn(2+)</name>
        <dbReference type="ChEBI" id="CHEBI:29105"/>
    </ligand>
</feature>
<proteinExistence type="predicted"/>
<dbReference type="FunFam" id="3.30.160.60:FF:004079">
    <property type="match status" value="1"/>
</dbReference>
<dbReference type="Pfam" id="PF12874">
    <property type="entry name" value="zf-met"/>
    <property type="match status" value="1"/>
</dbReference>
<evidence type="ECO:0000256" key="6">
    <source>
        <dbReference type="PROSITE-ProRule" id="PRU01263"/>
    </source>
</evidence>
<feature type="domain" description="C2H2-type" evidence="8">
    <location>
        <begin position="1517"/>
        <end position="1540"/>
    </location>
</feature>
<feature type="compositionally biased region" description="Acidic residues" evidence="7">
    <location>
        <begin position="1426"/>
        <end position="1438"/>
    </location>
</feature>
<dbReference type="PROSITE" id="PS51915">
    <property type="entry name" value="ZAD"/>
    <property type="match status" value="1"/>
</dbReference>
<keyword evidence="1 6" id="KW-0479">Metal-binding</keyword>
<feature type="region of interest" description="Disordered" evidence="7">
    <location>
        <begin position="683"/>
        <end position="709"/>
    </location>
</feature>
<dbReference type="InterPro" id="IPR012934">
    <property type="entry name" value="Znf_AD"/>
</dbReference>
<dbReference type="GO" id="GO:0008270">
    <property type="term" value="F:zinc ion binding"/>
    <property type="evidence" value="ECO:0007669"/>
    <property type="project" value="UniProtKB-UniRule"/>
</dbReference>
<dbReference type="PANTHER" id="PTHR24379">
    <property type="entry name" value="KRAB AND ZINC FINGER DOMAIN-CONTAINING"/>
    <property type="match status" value="1"/>
</dbReference>
<dbReference type="SUPFAM" id="SSF57667">
    <property type="entry name" value="beta-beta-alpha zinc fingers"/>
    <property type="match status" value="14"/>
</dbReference>
<feature type="binding site" evidence="6">
    <location>
        <position position="472"/>
    </location>
    <ligand>
        <name>Zn(2+)</name>
        <dbReference type="ChEBI" id="CHEBI:29105"/>
    </ligand>
</feature>
<feature type="region of interest" description="Disordered" evidence="7">
    <location>
        <begin position="1419"/>
        <end position="1438"/>
    </location>
</feature>
<evidence type="ECO:0000313" key="11">
    <source>
        <dbReference type="Proteomes" id="UP000075881"/>
    </source>
</evidence>
<sequence length="1815" mass="208904">MLNDAPVCRFVADVYRLGHLTGIKLTNFLFDESNICYAVCIECHNKLQKFAAYRICCLNNDVRFRSRFPMIFKKEVADDESDAQEDINTVTGTQYIEVVDHSYCGEVYDFSPEEKSAAPVDMQEEIDPEYEELVELYETGDINDDVDEIEEEIVLQNSENIDPVSQECSGETLFQELLPGQDTQFQELDFQETKFSVYEHDGCLQETEDSEDIQDQLPASEPTAQQSLGEESEFEWKEELKSTKRSGKEGAKGARDKAPKKKLCTLCGKLVSYLRDHMLTHTKEQQQFACDRCPFVSSRKANLKMHVQNVHLKRVVKRCEKCDRGFSYVDSYNAHMRAKHNFGEYFECKICSMKFRHRGGLNGHMNRKHNEESNCSCPVCGFVCQDKKGLKDHSRVHSNEKPFACRHCPKGFKSPYARRTHELIHKGVVFTCTVCEKSYRYKSQLVIHARKHNNQHGTEMEENELSSVCRLCMCEGESVLVPFCKILERTLTVEDIERCTGVRIVAEKSIPYSMCEDCYNKLKIFATFRTFCLSNDARFQELFGAILGNLNNDEEYTQETNNYDNTLPGIADHIGYIATNEGSTSESKIAKVEYLNPDVDDDKLAHSSWKWEEIEDNLEIDGENEKTILEEHNNRTIPKHGENLRQDKEVCVKENENPEEMSCSETMQADLVTNRECNLEYIGSTSDGESNDIEKTPNAQHPSDASYDKNSRKQLCPMCGKMVYDLADHIISHTKERKHVCSYCSMAYGRKTYLKMHVEAVHLKKVVKRCEQCNRDFTQRTGYEAHMRAQHNIGKWYGCKQCNVQFRHPGGLREHNNRKHNDKSEQCPVCGMEFQTKTGLKNHSRVHSSVKVFACKYCPKRFKSPNSHKQHELTHLGVTFPLCLSENESILLATSKVIDSTLTVDDIERCTGVRVEDENISCVICEVCHNKLQKFTIYRTFCMSNDVRFREMFSAICASECDETKAPHAIFEHNYFSIGHRNLDDHIDYLISYVEPTEDGYEEAVEAFGIEEHLESEENDEILEQTKQQMSNGELKDASVPSSLPPKQTEIPVKVHCKTKPRKMYVKRSTAKPATEQSSSTKKPRSKKRRIRNKLPKKLCPMCGKLVANLQHHILSHTKEQRYTCEHCPKTCSRKSYLKLHVEAVHLKKPVKYCEECDRQFMHKSSYASHMRAKHNIGKWFDCNLCDLKFRHPGGLRDHNNRKHNIESNCTCTICGMRFQDKNGLKNHHRVHSNEQPFACRFCPKRFKSPNAHRAHELIHQGVIFTCSYCEKIYRYKSLLNMHVKKVHLKQEELNDAALFPVSSIIDPSLTDVDIERFTGIALFGEENISYSICVDCGNKLKKCSLFRAACLNNDALFKELFVVLLESARKHTSSGETRDTNGETTQTEDEKVEEIQIIDVNECLEGGDLEIEIEELQEEEHTYDESEEESQENCQSEDEFVANNTLDENTENEAKDNQPRSKRMSSRLSRNVRNSQASSNNHSPKRAGNYQHCDECGKMVSDLKSHMLSHTKEKRFACPYCSVTMAFKSNLNIHIKTVHLKVISKSCELCGQGFVNYNSYKNHMASQHGTGEYNCETCSKKFTHLRTYNTHVRRYHKSDATFKKKKQLCGTCGAMVTHIATHMLTHTQEKKYACPHCSIEMVDRGNLMRHVRSVHLQSEVKSCETCGIGFKYPSSHRSHMLRVHGIGKTFDCHMCSKKFNHNSGLKSHFARVHSNERKFECETCGMLFKVKVALTKHLLVHSTEQPYACNQCPKRFKSRHGRNSHQLTHSGIVFPCPHCDKSYRYKDVLGIHIRQNHPEAKADKTITLEFNQTD</sequence>
<evidence type="ECO:0000256" key="5">
    <source>
        <dbReference type="PROSITE-ProRule" id="PRU00042"/>
    </source>
</evidence>
<dbReference type="STRING" id="43041.A0A182K2W1"/>
<dbReference type="Pfam" id="PF07776">
    <property type="entry name" value="zf-AD"/>
    <property type="match status" value="1"/>
</dbReference>
<feature type="domain" description="C2H2-type" evidence="8">
    <location>
        <begin position="375"/>
        <end position="402"/>
    </location>
</feature>
<dbReference type="PROSITE" id="PS50157">
    <property type="entry name" value="ZINC_FINGER_C2H2_2"/>
    <property type="match status" value="23"/>
</dbReference>
<accession>A0A182K2W1</accession>
<feature type="region of interest" description="Disordered" evidence="7">
    <location>
        <begin position="205"/>
        <end position="254"/>
    </location>
</feature>
<dbReference type="VEuPathDB" id="VectorBase:ACHR005095"/>
<organism evidence="10 11">
    <name type="scientific">Anopheles christyi</name>
    <dbReference type="NCBI Taxonomy" id="43041"/>
    <lineage>
        <taxon>Eukaryota</taxon>
        <taxon>Metazoa</taxon>
        <taxon>Ecdysozoa</taxon>
        <taxon>Arthropoda</taxon>
        <taxon>Hexapoda</taxon>
        <taxon>Insecta</taxon>
        <taxon>Pterygota</taxon>
        <taxon>Neoptera</taxon>
        <taxon>Endopterygota</taxon>
        <taxon>Diptera</taxon>
        <taxon>Nematocera</taxon>
        <taxon>Culicoidea</taxon>
        <taxon>Culicidae</taxon>
        <taxon>Anophelinae</taxon>
        <taxon>Anopheles</taxon>
    </lineage>
</organism>
<feature type="domain" description="C2H2-type" evidence="8">
    <location>
        <begin position="1210"/>
        <end position="1237"/>
    </location>
</feature>
<dbReference type="SUPFAM" id="SSF57716">
    <property type="entry name" value="Glucocorticoid receptor-like (DNA-binding domain)"/>
    <property type="match status" value="1"/>
</dbReference>
<feature type="domain" description="C2H2-type" evidence="8">
    <location>
        <begin position="853"/>
        <end position="877"/>
    </location>
</feature>
<evidence type="ECO:0000256" key="3">
    <source>
        <dbReference type="ARBA" id="ARBA00022771"/>
    </source>
</evidence>
<feature type="domain" description="C2H2-type" evidence="8">
    <location>
        <begin position="1691"/>
        <end position="1719"/>
    </location>
</feature>
<dbReference type="FunFam" id="3.30.160.60:FF:003753">
    <property type="match status" value="1"/>
</dbReference>
<dbReference type="EnsemblMetazoa" id="ACHR005095-RA">
    <property type="protein sequence ID" value="ACHR005095-PA"/>
    <property type="gene ID" value="ACHR005095"/>
</dbReference>
<dbReference type="SMART" id="SM00868">
    <property type="entry name" value="zf-AD"/>
    <property type="match status" value="4"/>
</dbReference>
<feature type="domain" description="C2H2-type" evidence="8">
    <location>
        <begin position="346"/>
        <end position="374"/>
    </location>
</feature>
<feature type="region of interest" description="Disordered" evidence="7">
    <location>
        <begin position="1373"/>
        <end position="1392"/>
    </location>
</feature>
<feature type="domain" description="C2H2-type" evidence="8">
    <location>
        <begin position="317"/>
        <end position="340"/>
    </location>
</feature>
<evidence type="ECO:0000313" key="10">
    <source>
        <dbReference type="EnsemblMetazoa" id="ACHR005095-PA"/>
    </source>
</evidence>
<feature type="domain" description="C2H2-type" evidence="8">
    <location>
        <begin position="797"/>
        <end position="825"/>
    </location>
</feature>
<feature type="binding site" evidence="6">
    <location>
        <position position="518"/>
    </location>
    <ligand>
        <name>Zn(2+)</name>
        <dbReference type="ChEBI" id="CHEBI:29105"/>
    </ligand>
</feature>
<reference evidence="11" key="1">
    <citation type="submission" date="2013-03" db="EMBL/GenBank/DDBJ databases">
        <title>The Genome Sequence of Anopheles christyi ACHKN1017.</title>
        <authorList>
            <consortium name="The Broad Institute Genomics Platform"/>
            <person name="Neafsey D.E."/>
            <person name="Besansky N."/>
            <person name="Walker B."/>
            <person name="Young S.K."/>
            <person name="Zeng Q."/>
            <person name="Gargeya S."/>
            <person name="Fitzgerald M."/>
            <person name="Haas B."/>
            <person name="Abouelleil A."/>
            <person name="Allen A.W."/>
            <person name="Alvarado L."/>
            <person name="Arachchi H.M."/>
            <person name="Berlin A.M."/>
            <person name="Chapman S.B."/>
            <person name="Gainer-Dewar J."/>
            <person name="Goldberg J."/>
            <person name="Griggs A."/>
            <person name="Gujja S."/>
            <person name="Hansen M."/>
            <person name="Howarth C."/>
            <person name="Imamovic A."/>
            <person name="Ireland A."/>
            <person name="Larimer J."/>
            <person name="McCowan C."/>
            <person name="Murphy C."/>
            <person name="Pearson M."/>
            <person name="Poon T.W."/>
            <person name="Priest M."/>
            <person name="Roberts A."/>
            <person name="Saif S."/>
            <person name="Shea T."/>
            <person name="Sisk P."/>
            <person name="Sykes S."/>
            <person name="Wortman J."/>
            <person name="Nusbaum C."/>
            <person name="Birren B."/>
        </authorList>
    </citation>
    <scope>NUCLEOTIDE SEQUENCE [LARGE SCALE GENOMIC DNA]</scope>
    <source>
        <strain evidence="11">ACHKN1017</strain>
    </source>
</reference>
<feature type="binding site" evidence="6">
    <location>
        <position position="515"/>
    </location>
    <ligand>
        <name>Zn(2+)</name>
        <dbReference type="ChEBI" id="CHEBI:29105"/>
    </ligand>
</feature>
<feature type="domain" description="C2H2-type" evidence="8">
    <location>
        <begin position="768"/>
        <end position="796"/>
    </location>
</feature>
<feature type="compositionally biased region" description="Basic residues" evidence="7">
    <location>
        <begin position="1055"/>
        <end position="1070"/>
    </location>
</feature>
<feature type="domain" description="C2H2-type" evidence="8">
    <location>
        <begin position="825"/>
        <end position="852"/>
    </location>
</feature>
<feature type="region of interest" description="Disordered" evidence="7">
    <location>
        <begin position="1029"/>
        <end position="1091"/>
    </location>
</feature>
<reference evidence="10" key="2">
    <citation type="submission" date="2020-05" db="UniProtKB">
        <authorList>
            <consortium name="EnsemblMetazoa"/>
        </authorList>
    </citation>
    <scope>IDENTIFICATION</scope>
    <source>
        <strain evidence="10">ACHKN1017</strain>
    </source>
</reference>
<evidence type="ECO:0000259" key="8">
    <source>
        <dbReference type="PROSITE" id="PS50157"/>
    </source>
</evidence>
<feature type="domain" description="C2H2-type" evidence="8">
    <location>
        <begin position="1748"/>
        <end position="1772"/>
    </location>
</feature>
<feature type="domain" description="C2H2-type" evidence="8">
    <location>
        <begin position="739"/>
        <end position="762"/>
    </location>
</feature>
<feature type="domain" description="C2H2-type" evidence="8">
    <location>
        <begin position="1123"/>
        <end position="1151"/>
    </location>
</feature>
<feature type="region of interest" description="Disordered" evidence="7">
    <location>
        <begin position="1444"/>
        <end position="1490"/>
    </location>
</feature>
<feature type="domain" description="ZAD" evidence="9">
    <location>
        <begin position="467"/>
        <end position="542"/>
    </location>
</feature>
<feature type="domain" description="C2H2-type" evidence="8">
    <location>
        <begin position="1720"/>
        <end position="1747"/>
    </location>
</feature>
<feature type="compositionally biased region" description="Basic residues" evidence="7">
    <location>
        <begin position="1082"/>
        <end position="1091"/>
    </location>
</feature>
<feature type="domain" description="C2H2-type" evidence="8">
    <location>
        <begin position="1633"/>
        <end position="1661"/>
    </location>
</feature>
<dbReference type="Gene3D" id="3.30.160.60">
    <property type="entry name" value="Classic Zinc Finger"/>
    <property type="match status" value="18"/>
</dbReference>
<feature type="compositionally biased region" description="Basic and acidic residues" evidence="7">
    <location>
        <begin position="234"/>
        <end position="254"/>
    </location>
</feature>
<keyword evidence="4 6" id="KW-0862">Zinc</keyword>
<evidence type="ECO:0000256" key="1">
    <source>
        <dbReference type="ARBA" id="ARBA00022723"/>
    </source>
</evidence>
<dbReference type="InterPro" id="IPR036236">
    <property type="entry name" value="Znf_C2H2_sf"/>
</dbReference>
<feature type="domain" description="C2H2-type" evidence="8">
    <location>
        <begin position="1265"/>
        <end position="1293"/>
    </location>
</feature>
<keyword evidence="3 5" id="KW-0863">Zinc-finger</keyword>
<name>A0A182K2W1_9DIPT</name>
<feature type="domain" description="C2H2-type" evidence="8">
    <location>
        <begin position="403"/>
        <end position="427"/>
    </location>
</feature>
<dbReference type="InterPro" id="IPR013087">
    <property type="entry name" value="Znf_C2H2_type"/>
</dbReference>
<evidence type="ECO:0000256" key="7">
    <source>
        <dbReference type="SAM" id="MobiDB-lite"/>
    </source>
</evidence>
<evidence type="ECO:0000259" key="9">
    <source>
        <dbReference type="PROSITE" id="PS51915"/>
    </source>
</evidence>
<dbReference type="PANTHER" id="PTHR24379:SF121">
    <property type="entry name" value="C2H2-TYPE DOMAIN-CONTAINING PROTEIN"/>
    <property type="match status" value="1"/>
</dbReference>
<protein>
    <submittedName>
        <fullName evidence="10">Uncharacterized protein</fullName>
    </submittedName>
</protein>
<feature type="domain" description="C2H2-type" evidence="8">
    <location>
        <begin position="1181"/>
        <end position="1209"/>
    </location>
</feature>
<keyword evidence="2" id="KW-0677">Repeat</keyword>
<evidence type="ECO:0000256" key="4">
    <source>
        <dbReference type="ARBA" id="ARBA00022833"/>
    </source>
</evidence>
<dbReference type="GO" id="GO:0005634">
    <property type="term" value="C:nucleus"/>
    <property type="evidence" value="ECO:0007669"/>
    <property type="project" value="InterPro"/>
</dbReference>
<evidence type="ECO:0000256" key="2">
    <source>
        <dbReference type="ARBA" id="ARBA00022737"/>
    </source>
</evidence>
<feature type="domain" description="C2H2-type" evidence="8">
    <location>
        <begin position="430"/>
        <end position="457"/>
    </location>
</feature>
<keyword evidence="11" id="KW-1185">Reference proteome</keyword>
<feature type="domain" description="C2H2-type" evidence="8">
    <location>
        <begin position="1238"/>
        <end position="1262"/>
    </location>
</feature>
<feature type="domain" description="C2H2-type" evidence="8">
    <location>
        <begin position="1152"/>
        <end position="1180"/>
    </location>
</feature>
<dbReference type="Pfam" id="PF00096">
    <property type="entry name" value="zf-C2H2"/>
    <property type="match status" value="5"/>
</dbReference>
<feature type="compositionally biased region" description="Polar residues" evidence="7">
    <location>
        <begin position="1467"/>
        <end position="1483"/>
    </location>
</feature>
<feature type="domain" description="C2H2-type" evidence="8">
    <location>
        <begin position="1775"/>
        <end position="1803"/>
    </location>
</feature>